<dbReference type="SMART" id="SM00448">
    <property type="entry name" value="REC"/>
    <property type="match status" value="1"/>
</dbReference>
<dbReference type="OrthoDB" id="9803970at2"/>
<keyword evidence="12" id="KW-1185">Reference proteome</keyword>
<dbReference type="SUPFAM" id="SSF52540">
    <property type="entry name" value="P-loop containing nucleoside triphosphate hydrolases"/>
    <property type="match status" value="1"/>
</dbReference>
<dbReference type="AlphaFoldDB" id="A0A0B6WV08"/>
<dbReference type="InterPro" id="IPR025662">
    <property type="entry name" value="Sigma_54_int_dom_ATP-bd_1"/>
</dbReference>
<feature type="domain" description="Response regulatory" evidence="10">
    <location>
        <begin position="3"/>
        <end position="117"/>
    </location>
</feature>
<dbReference type="InterPro" id="IPR025943">
    <property type="entry name" value="Sigma_54_int_dom_ATP-bd_2"/>
</dbReference>
<dbReference type="PROSITE" id="PS00676">
    <property type="entry name" value="SIGMA54_INTERACT_2"/>
    <property type="match status" value="1"/>
</dbReference>
<name>A0A0B6WV08_9BACT</name>
<dbReference type="InterPro" id="IPR011006">
    <property type="entry name" value="CheY-like_superfamily"/>
</dbReference>
<dbReference type="Gene3D" id="3.40.50.2300">
    <property type="match status" value="1"/>
</dbReference>
<dbReference type="Pfam" id="PF02954">
    <property type="entry name" value="HTH_8"/>
    <property type="match status" value="1"/>
</dbReference>
<dbReference type="Gene3D" id="1.10.8.60">
    <property type="match status" value="1"/>
</dbReference>
<evidence type="ECO:0000313" key="11">
    <source>
        <dbReference type="EMBL" id="CDM64577.1"/>
    </source>
</evidence>
<feature type="modified residue" description="4-aspartylphosphate" evidence="8">
    <location>
        <position position="52"/>
    </location>
</feature>
<evidence type="ECO:0000256" key="8">
    <source>
        <dbReference type="PROSITE-ProRule" id="PRU00169"/>
    </source>
</evidence>
<evidence type="ECO:0000256" key="6">
    <source>
        <dbReference type="ARBA" id="ARBA00023125"/>
    </source>
</evidence>
<keyword evidence="2" id="KW-0547">Nucleotide-binding</keyword>
<evidence type="ECO:0000256" key="4">
    <source>
        <dbReference type="ARBA" id="ARBA00023012"/>
    </source>
</evidence>
<protein>
    <submittedName>
        <fullName evidence="11">Two component, sigma54 specific, transcriptional regulator, Fis family</fullName>
    </submittedName>
</protein>
<sequence length="455" mass="50632">MSDILLVEDKDSLRRALRLTLEAAGYAVTEARDAREAGDRIATARYRLVLTDLRLPCGSGFDVLRAAQRASAETPVIVMTAYGSIDEAVQAMKEGAYDFLQKPVDSNHLLLLVERALEQARLRTENILLREEWARRYGFPRIIGESEAIKRAVAETQKVARTAATVLLLGESGTGKELFARAVHHLSERRDGPFVAVNCAAIPETLIESELFGHEKGAFTGAHERRPGKFELASGGTVFLDEVGELPLGAQAKLLRVIEERVVDRVGGRAPVPVDVRIVAATNRDLEEAVAHGEFRGDLFFRLAVFPVRIPPLRERGGDIALLARHFAAKFGRELRGREMSVSDDALRLLCAHRWPGNVRELVNAIERACILADRMVLRADDFAFLQRREEQIEDWREMDLSGSLAEAVERAARWVERRKIGEALRAHEGNKARAAESLGISYKTLLTKIKEHGL</sequence>
<keyword evidence="5" id="KW-0805">Transcription regulation</keyword>
<reference evidence="11 12" key="1">
    <citation type="submission" date="2013-12" db="EMBL/GenBank/DDBJ databases">
        <authorList>
            <person name="Stott M."/>
        </authorList>
    </citation>
    <scope>NUCLEOTIDE SEQUENCE [LARGE SCALE GENOMIC DNA]</scope>
    <source>
        <strain evidence="11 12">K22</strain>
    </source>
</reference>
<dbReference type="Pfam" id="PF00072">
    <property type="entry name" value="Response_reg"/>
    <property type="match status" value="1"/>
</dbReference>
<dbReference type="Pfam" id="PF00158">
    <property type="entry name" value="Sigma54_activat"/>
    <property type="match status" value="1"/>
</dbReference>
<organism evidence="11 12">
    <name type="scientific">Pyrinomonas methylaliphatogenes</name>
    <dbReference type="NCBI Taxonomy" id="454194"/>
    <lineage>
        <taxon>Bacteria</taxon>
        <taxon>Pseudomonadati</taxon>
        <taxon>Acidobacteriota</taxon>
        <taxon>Blastocatellia</taxon>
        <taxon>Blastocatellales</taxon>
        <taxon>Pyrinomonadaceae</taxon>
        <taxon>Pyrinomonas</taxon>
    </lineage>
</organism>
<dbReference type="FunFam" id="3.40.50.300:FF:000006">
    <property type="entry name" value="DNA-binding transcriptional regulator NtrC"/>
    <property type="match status" value="1"/>
</dbReference>
<dbReference type="SUPFAM" id="SSF46689">
    <property type="entry name" value="Homeodomain-like"/>
    <property type="match status" value="1"/>
</dbReference>
<dbReference type="SUPFAM" id="SSF52172">
    <property type="entry name" value="CheY-like"/>
    <property type="match status" value="1"/>
</dbReference>
<dbReference type="InterPro" id="IPR009057">
    <property type="entry name" value="Homeodomain-like_sf"/>
</dbReference>
<keyword evidence="4" id="KW-0902">Two-component regulatory system</keyword>
<dbReference type="InterPro" id="IPR002078">
    <property type="entry name" value="Sigma_54_int"/>
</dbReference>
<dbReference type="InterPro" id="IPR027417">
    <property type="entry name" value="P-loop_NTPase"/>
</dbReference>
<gene>
    <name evidence="11" type="ORF">PYK22_00571</name>
</gene>
<keyword evidence="1 8" id="KW-0597">Phosphoprotein</keyword>
<feature type="domain" description="Sigma-54 factor interaction" evidence="9">
    <location>
        <begin position="142"/>
        <end position="371"/>
    </location>
</feature>
<dbReference type="Proteomes" id="UP000031518">
    <property type="component" value="Unassembled WGS sequence"/>
</dbReference>
<dbReference type="GO" id="GO:0043565">
    <property type="term" value="F:sequence-specific DNA binding"/>
    <property type="evidence" value="ECO:0007669"/>
    <property type="project" value="InterPro"/>
</dbReference>
<evidence type="ECO:0000256" key="3">
    <source>
        <dbReference type="ARBA" id="ARBA00022840"/>
    </source>
</evidence>
<dbReference type="STRING" id="454194.PYK22_00571"/>
<keyword evidence="3" id="KW-0067">ATP-binding</keyword>
<dbReference type="InterPro" id="IPR025944">
    <property type="entry name" value="Sigma_54_int_dom_CS"/>
</dbReference>
<evidence type="ECO:0000256" key="1">
    <source>
        <dbReference type="ARBA" id="ARBA00022553"/>
    </source>
</evidence>
<dbReference type="RefSeq" id="WP_041974101.1">
    <property type="nucleotide sequence ID" value="NZ_CBXV010000002.1"/>
</dbReference>
<dbReference type="Gene3D" id="1.10.10.60">
    <property type="entry name" value="Homeodomain-like"/>
    <property type="match status" value="1"/>
</dbReference>
<evidence type="ECO:0000259" key="10">
    <source>
        <dbReference type="PROSITE" id="PS50110"/>
    </source>
</evidence>
<dbReference type="InterPro" id="IPR058031">
    <property type="entry name" value="AAA_lid_NorR"/>
</dbReference>
<dbReference type="GO" id="GO:0000160">
    <property type="term" value="P:phosphorelay signal transduction system"/>
    <property type="evidence" value="ECO:0007669"/>
    <property type="project" value="UniProtKB-KW"/>
</dbReference>
<evidence type="ECO:0000259" key="9">
    <source>
        <dbReference type="PROSITE" id="PS50045"/>
    </source>
</evidence>
<dbReference type="InterPro" id="IPR001789">
    <property type="entry name" value="Sig_transdc_resp-reg_receiver"/>
</dbReference>
<dbReference type="PROSITE" id="PS50045">
    <property type="entry name" value="SIGMA54_INTERACT_4"/>
    <property type="match status" value="1"/>
</dbReference>
<dbReference type="PROSITE" id="PS00675">
    <property type="entry name" value="SIGMA54_INTERACT_1"/>
    <property type="match status" value="1"/>
</dbReference>
<dbReference type="CDD" id="cd00009">
    <property type="entry name" value="AAA"/>
    <property type="match status" value="1"/>
</dbReference>
<dbReference type="PANTHER" id="PTHR32071">
    <property type="entry name" value="TRANSCRIPTIONAL REGULATORY PROTEIN"/>
    <property type="match status" value="1"/>
</dbReference>
<dbReference type="InterPro" id="IPR003593">
    <property type="entry name" value="AAA+_ATPase"/>
</dbReference>
<evidence type="ECO:0000256" key="5">
    <source>
        <dbReference type="ARBA" id="ARBA00023015"/>
    </source>
</evidence>
<evidence type="ECO:0000256" key="2">
    <source>
        <dbReference type="ARBA" id="ARBA00022741"/>
    </source>
</evidence>
<dbReference type="PROSITE" id="PS00688">
    <property type="entry name" value="SIGMA54_INTERACT_3"/>
    <property type="match status" value="1"/>
</dbReference>
<dbReference type="PROSITE" id="PS50110">
    <property type="entry name" value="RESPONSE_REGULATORY"/>
    <property type="match status" value="1"/>
</dbReference>
<reference evidence="11 12" key="2">
    <citation type="submission" date="2015-01" db="EMBL/GenBank/DDBJ databases">
        <title>Complete genome sequence of Pyrinomonas methylaliphatogenes type strain K22T.</title>
        <authorList>
            <person name="Lee K.C.Y."/>
            <person name="Power J.F."/>
            <person name="Dunfield P.F."/>
            <person name="Morgan X.C."/>
            <person name="Huttenhower C."/>
            <person name="Stott M.B."/>
        </authorList>
    </citation>
    <scope>NUCLEOTIDE SEQUENCE [LARGE SCALE GENOMIC DNA]</scope>
    <source>
        <strain evidence="11 12">K22</strain>
    </source>
</reference>
<dbReference type="Gene3D" id="3.40.50.300">
    <property type="entry name" value="P-loop containing nucleotide triphosphate hydrolases"/>
    <property type="match status" value="1"/>
</dbReference>
<accession>A0A0B6WV08</accession>
<dbReference type="Pfam" id="PF25601">
    <property type="entry name" value="AAA_lid_14"/>
    <property type="match status" value="1"/>
</dbReference>
<evidence type="ECO:0000313" key="12">
    <source>
        <dbReference type="Proteomes" id="UP000031518"/>
    </source>
</evidence>
<dbReference type="PRINTS" id="PR01590">
    <property type="entry name" value="HTHFIS"/>
</dbReference>
<proteinExistence type="predicted"/>
<dbReference type="GO" id="GO:0005524">
    <property type="term" value="F:ATP binding"/>
    <property type="evidence" value="ECO:0007669"/>
    <property type="project" value="UniProtKB-KW"/>
</dbReference>
<keyword evidence="7" id="KW-0804">Transcription</keyword>
<dbReference type="FunFam" id="3.40.50.2300:FF:000018">
    <property type="entry name" value="DNA-binding transcriptional regulator NtrC"/>
    <property type="match status" value="1"/>
</dbReference>
<keyword evidence="6" id="KW-0238">DNA-binding</keyword>
<dbReference type="EMBL" id="CBXV010000002">
    <property type="protein sequence ID" value="CDM64577.1"/>
    <property type="molecule type" value="Genomic_DNA"/>
</dbReference>
<evidence type="ECO:0000256" key="7">
    <source>
        <dbReference type="ARBA" id="ARBA00023163"/>
    </source>
</evidence>
<dbReference type="SMART" id="SM00382">
    <property type="entry name" value="AAA"/>
    <property type="match status" value="1"/>
</dbReference>
<dbReference type="InterPro" id="IPR002197">
    <property type="entry name" value="HTH_Fis"/>
</dbReference>
<dbReference type="GO" id="GO:0006355">
    <property type="term" value="P:regulation of DNA-templated transcription"/>
    <property type="evidence" value="ECO:0007669"/>
    <property type="project" value="InterPro"/>
</dbReference>